<dbReference type="InterPro" id="IPR022689">
    <property type="entry name" value="Iron_dep_repressor"/>
</dbReference>
<evidence type="ECO:0000313" key="6">
    <source>
        <dbReference type="EMBL" id="KUJ94761.1"/>
    </source>
</evidence>
<accession>A0A101DFU1</accession>
<dbReference type="PANTHER" id="PTHR33238">
    <property type="entry name" value="IRON (METAL) DEPENDENT REPRESSOR, DTXR FAMILY"/>
    <property type="match status" value="1"/>
</dbReference>
<dbReference type="InterPro" id="IPR036421">
    <property type="entry name" value="Fe_dep_repressor_sf"/>
</dbReference>
<dbReference type="InterPro" id="IPR036388">
    <property type="entry name" value="WH-like_DNA-bd_sf"/>
</dbReference>
<dbReference type="GO" id="GO:0003677">
    <property type="term" value="F:DNA binding"/>
    <property type="evidence" value="ECO:0007669"/>
    <property type="project" value="UniProtKB-KW"/>
</dbReference>
<dbReference type="Proteomes" id="UP000054307">
    <property type="component" value="Unassembled WGS sequence"/>
</dbReference>
<dbReference type="InterPro" id="IPR001367">
    <property type="entry name" value="Fe_dep_repressor"/>
</dbReference>
<dbReference type="AlphaFoldDB" id="A0A101DFU1"/>
<protein>
    <submittedName>
        <fullName evidence="6">Iron-dependent repressor</fullName>
    </submittedName>
</protein>
<dbReference type="OMA" id="YCIIERF"/>
<dbReference type="Pfam" id="PF01325">
    <property type="entry name" value="Fe_dep_repress"/>
    <property type="match status" value="1"/>
</dbReference>
<evidence type="ECO:0000256" key="4">
    <source>
        <dbReference type="ARBA" id="ARBA00023163"/>
    </source>
</evidence>
<evidence type="ECO:0000313" key="7">
    <source>
        <dbReference type="EMBL" id="KUK07200.1"/>
    </source>
</evidence>
<keyword evidence="2" id="KW-0805">Transcription regulation</keyword>
<evidence type="ECO:0000313" key="8">
    <source>
        <dbReference type="Proteomes" id="UP000054015"/>
    </source>
</evidence>
<sequence length="148" mass="17304">MLGSRAEDYLEAIYSLSKEKGYAKVMELSEVLNVKPATVSEMLEKLSRMGYVEYKKRSHVKLTEKGVREAMKLREKRNVVIKFLKAIGVPEDVAERDACTIEHVLHPETLRQLRNFVRFVESSPAVNPRWLEHFREFCRTGRHPCKQR</sequence>
<name>A0A101DFU1_ARCFL</name>
<dbReference type="InterPro" id="IPR036390">
    <property type="entry name" value="WH_DNA-bd_sf"/>
</dbReference>
<reference evidence="8 9" key="2">
    <citation type="journal article" date="2015" name="MBio">
        <title>Genome-Resolved Metagenomic Analysis Reveals Roles for Candidate Phyla and Other Microbial Community Members in Biogeochemical Transformations in Oil Reservoirs.</title>
        <authorList>
            <person name="Hu P."/>
            <person name="Tom L."/>
            <person name="Singh A."/>
            <person name="Thomas B.C."/>
            <person name="Baker B.J."/>
            <person name="Piceno Y.M."/>
            <person name="Andersen G.L."/>
            <person name="Banfield J.F."/>
        </authorList>
    </citation>
    <scope>NUCLEOTIDE SEQUENCE [LARGE SCALE GENOMIC DNA]</scope>
</reference>
<comment type="similarity">
    <text evidence="1">Belongs to the DtxR/MntR family.</text>
</comment>
<dbReference type="InterPro" id="IPR050536">
    <property type="entry name" value="DtxR_MntR_Metal-Reg"/>
</dbReference>
<dbReference type="Gene3D" id="1.10.60.10">
    <property type="entry name" value="Iron dependent repressor, metal binding and dimerisation domain"/>
    <property type="match status" value="1"/>
</dbReference>
<keyword evidence="3" id="KW-0238">DNA-binding</keyword>
<dbReference type="GO" id="GO:0046914">
    <property type="term" value="F:transition metal ion binding"/>
    <property type="evidence" value="ECO:0007669"/>
    <property type="project" value="InterPro"/>
</dbReference>
<evidence type="ECO:0000313" key="9">
    <source>
        <dbReference type="Proteomes" id="UP000054307"/>
    </source>
</evidence>
<dbReference type="SUPFAM" id="SSF46785">
    <property type="entry name" value="Winged helix' DNA-binding domain"/>
    <property type="match status" value="1"/>
</dbReference>
<dbReference type="PATRIC" id="fig|2234.6.peg.1537"/>
<gene>
    <name evidence="6" type="ORF">XD40_0082</name>
    <name evidence="7" type="ORF">XD48_0562</name>
</gene>
<dbReference type="EMBL" id="LGEX01000010">
    <property type="protein sequence ID" value="KUK07200.1"/>
    <property type="molecule type" value="Genomic_DNA"/>
</dbReference>
<evidence type="ECO:0000256" key="3">
    <source>
        <dbReference type="ARBA" id="ARBA00023125"/>
    </source>
</evidence>
<dbReference type="GO" id="GO:0003700">
    <property type="term" value="F:DNA-binding transcription factor activity"/>
    <property type="evidence" value="ECO:0007669"/>
    <property type="project" value="InterPro"/>
</dbReference>
<dbReference type="SMART" id="SM00529">
    <property type="entry name" value="HTH_DTXR"/>
    <property type="match status" value="1"/>
</dbReference>
<dbReference type="Proteomes" id="UP000054015">
    <property type="component" value="Unassembled WGS sequence"/>
</dbReference>
<keyword evidence="4" id="KW-0804">Transcription</keyword>
<dbReference type="EMBL" id="LGEQ01000001">
    <property type="protein sequence ID" value="KUJ94761.1"/>
    <property type="molecule type" value="Genomic_DNA"/>
</dbReference>
<dbReference type="Gene3D" id="1.10.10.10">
    <property type="entry name" value="Winged helix-like DNA-binding domain superfamily/Winged helix DNA-binding domain"/>
    <property type="match status" value="1"/>
</dbReference>
<proteinExistence type="inferred from homology"/>
<organism evidence="6 9">
    <name type="scientific">Archaeoglobus fulgidus</name>
    <dbReference type="NCBI Taxonomy" id="2234"/>
    <lineage>
        <taxon>Archaea</taxon>
        <taxon>Methanobacteriati</taxon>
        <taxon>Methanobacteriota</taxon>
        <taxon>Archaeoglobi</taxon>
        <taxon>Archaeoglobales</taxon>
        <taxon>Archaeoglobaceae</taxon>
        <taxon>Archaeoglobus</taxon>
    </lineage>
</organism>
<dbReference type="SUPFAM" id="SSF47979">
    <property type="entry name" value="Iron-dependent repressor protein, dimerization domain"/>
    <property type="match status" value="1"/>
</dbReference>
<dbReference type="InterPro" id="IPR022687">
    <property type="entry name" value="HTH_DTXR"/>
</dbReference>
<evidence type="ECO:0000259" key="5">
    <source>
        <dbReference type="PROSITE" id="PS50944"/>
    </source>
</evidence>
<dbReference type="GO" id="GO:0046983">
    <property type="term" value="F:protein dimerization activity"/>
    <property type="evidence" value="ECO:0007669"/>
    <property type="project" value="InterPro"/>
</dbReference>
<evidence type="ECO:0000256" key="2">
    <source>
        <dbReference type="ARBA" id="ARBA00023015"/>
    </source>
</evidence>
<dbReference type="Pfam" id="PF02742">
    <property type="entry name" value="Fe_dep_repr_C"/>
    <property type="match status" value="1"/>
</dbReference>
<dbReference type="PROSITE" id="PS50944">
    <property type="entry name" value="HTH_DTXR"/>
    <property type="match status" value="1"/>
</dbReference>
<evidence type="ECO:0000256" key="1">
    <source>
        <dbReference type="ARBA" id="ARBA00007871"/>
    </source>
</evidence>
<comment type="caution">
    <text evidence="6">The sequence shown here is derived from an EMBL/GenBank/DDBJ whole genome shotgun (WGS) entry which is preliminary data.</text>
</comment>
<dbReference type="PANTHER" id="PTHR33238:SF7">
    <property type="entry name" value="IRON-DEPENDENT TRANSCRIPTIONAL REGULATOR"/>
    <property type="match status" value="1"/>
</dbReference>
<feature type="domain" description="HTH dtxR-type" evidence="5">
    <location>
        <begin position="1"/>
        <end position="63"/>
    </location>
</feature>
<reference evidence="6" key="1">
    <citation type="journal article" date="2015" name="MBio">
        <title>Genome-resolved metagenomic analysis reveals roles for candidate phyla and other microbial community members in biogeochemical transformations in oil reservoirs.</title>
        <authorList>
            <person name="Hu P."/>
            <person name="Tom L."/>
            <person name="Singh A."/>
            <person name="Thomas B.C."/>
            <person name="Baker B.J."/>
            <person name="Piceno Y.M."/>
            <person name="Andersen G.L."/>
            <person name="Banfield J.F."/>
        </authorList>
    </citation>
    <scope>NUCLEOTIDE SEQUENCE [LARGE SCALE GENOMIC DNA]</scope>
    <source>
        <strain evidence="7">49_2300</strain>
        <strain evidence="6">49_95</strain>
    </source>
</reference>